<evidence type="ECO:0008006" key="3">
    <source>
        <dbReference type="Google" id="ProtNLM"/>
    </source>
</evidence>
<sequence length="195" mass="21688">MGIELILITDLNPPVPNIIELILLAIFCFELSLHSNYYTKGSEFYCEASLFNFSSFLVELEAFFGNGCSLMASFEIKSGALVTLQELHPSSPFFKQGASLRITGKLQAYSVETGIATIVDGDDTLKVSTEHLRDLSFRVGSVYQFIGELCIEPENEGVFRARVGRNVDGIDLNLYHQSLLLLRQFQANHLNNPAT</sequence>
<gene>
    <name evidence="1" type="ORF">LLUT_LOCUS14305</name>
</gene>
<keyword evidence="2" id="KW-1185">Reference proteome</keyword>
<organism evidence="1 2">
    <name type="scientific">Lupinus luteus</name>
    <name type="common">European yellow lupine</name>
    <dbReference type="NCBI Taxonomy" id="3873"/>
    <lineage>
        <taxon>Eukaryota</taxon>
        <taxon>Viridiplantae</taxon>
        <taxon>Streptophyta</taxon>
        <taxon>Embryophyta</taxon>
        <taxon>Tracheophyta</taxon>
        <taxon>Spermatophyta</taxon>
        <taxon>Magnoliopsida</taxon>
        <taxon>eudicotyledons</taxon>
        <taxon>Gunneridae</taxon>
        <taxon>Pentapetalae</taxon>
        <taxon>rosids</taxon>
        <taxon>fabids</taxon>
        <taxon>Fabales</taxon>
        <taxon>Fabaceae</taxon>
        <taxon>Papilionoideae</taxon>
        <taxon>50 kb inversion clade</taxon>
        <taxon>genistoids sensu lato</taxon>
        <taxon>core genistoids</taxon>
        <taxon>Genisteae</taxon>
        <taxon>Lupinus</taxon>
    </lineage>
</organism>
<evidence type="ECO:0000313" key="2">
    <source>
        <dbReference type="Proteomes" id="UP001497480"/>
    </source>
</evidence>
<dbReference type="InterPro" id="IPR029146">
    <property type="entry name" value="Ten1_animal_plant"/>
</dbReference>
<dbReference type="GO" id="GO:1990879">
    <property type="term" value="C:CST complex"/>
    <property type="evidence" value="ECO:0007669"/>
    <property type="project" value="InterPro"/>
</dbReference>
<dbReference type="GO" id="GO:0042162">
    <property type="term" value="F:telomeric DNA binding"/>
    <property type="evidence" value="ECO:0007669"/>
    <property type="project" value="TreeGrafter"/>
</dbReference>
<dbReference type="PANTHER" id="PTHR33905:SF1">
    <property type="entry name" value="CST COMPLEX SUBUNIT TEN1"/>
    <property type="match status" value="1"/>
</dbReference>
<reference evidence="1 2" key="1">
    <citation type="submission" date="2024-03" db="EMBL/GenBank/DDBJ databases">
        <authorList>
            <person name="Martinez-Hernandez J."/>
        </authorList>
    </citation>
    <scope>NUCLEOTIDE SEQUENCE [LARGE SCALE GENOMIC DNA]</scope>
</reference>
<dbReference type="EMBL" id="CAXHTB010000010">
    <property type="protein sequence ID" value="CAL0313245.1"/>
    <property type="molecule type" value="Genomic_DNA"/>
</dbReference>
<evidence type="ECO:0000313" key="1">
    <source>
        <dbReference type="EMBL" id="CAL0313245.1"/>
    </source>
</evidence>
<proteinExistence type="predicted"/>
<accession>A0AAV1WUZ6</accession>
<name>A0AAV1WUZ6_LUPLU</name>
<dbReference type="FunFam" id="2.40.50.140:FF:000410">
    <property type="entry name" value="CST complex subunit TEN1"/>
    <property type="match status" value="1"/>
</dbReference>
<protein>
    <recommendedName>
        <fullName evidence="3">CST complex subunit TEN1</fullName>
    </recommendedName>
</protein>
<dbReference type="InterPro" id="IPR012340">
    <property type="entry name" value="NA-bd_OB-fold"/>
</dbReference>
<dbReference type="Proteomes" id="UP001497480">
    <property type="component" value="Unassembled WGS sequence"/>
</dbReference>
<dbReference type="GO" id="GO:0010521">
    <property type="term" value="F:telomerase inhibitor activity"/>
    <property type="evidence" value="ECO:0007669"/>
    <property type="project" value="TreeGrafter"/>
</dbReference>
<dbReference type="Pfam" id="PF15490">
    <property type="entry name" value="Ten1_2"/>
    <property type="match status" value="1"/>
</dbReference>
<dbReference type="AlphaFoldDB" id="A0AAV1WUZ6"/>
<comment type="caution">
    <text evidence="1">The sequence shown here is derived from an EMBL/GenBank/DDBJ whole genome shotgun (WGS) entry which is preliminary data.</text>
</comment>
<dbReference type="GO" id="GO:0003697">
    <property type="term" value="F:single-stranded DNA binding"/>
    <property type="evidence" value="ECO:0007669"/>
    <property type="project" value="InterPro"/>
</dbReference>
<dbReference type="PANTHER" id="PTHR33905">
    <property type="entry name" value="CST COMPLEX SUBUNIT TEN1"/>
    <property type="match status" value="1"/>
</dbReference>
<dbReference type="GO" id="GO:0032211">
    <property type="term" value="P:negative regulation of telomere maintenance via telomerase"/>
    <property type="evidence" value="ECO:0007669"/>
    <property type="project" value="TreeGrafter"/>
</dbReference>
<dbReference type="Gene3D" id="2.40.50.140">
    <property type="entry name" value="Nucleic acid-binding proteins"/>
    <property type="match status" value="1"/>
</dbReference>